<feature type="domain" description="PTS EIIB type-2" evidence="17">
    <location>
        <begin position="1"/>
        <end position="98"/>
    </location>
</feature>
<dbReference type="InterPro" id="IPR003353">
    <property type="entry name" value="PTS_IIB_fruc"/>
</dbReference>
<evidence type="ECO:0000256" key="14">
    <source>
        <dbReference type="SAM" id="MobiDB-lite"/>
    </source>
</evidence>
<dbReference type="SUPFAM" id="SSF55804">
    <property type="entry name" value="Phoshotransferase/anion transport protein"/>
    <property type="match status" value="1"/>
</dbReference>
<dbReference type="PROSITE" id="PS51099">
    <property type="entry name" value="PTS_EIIB_TYPE_2"/>
    <property type="match status" value="1"/>
</dbReference>
<feature type="compositionally biased region" description="Basic and acidic residues" evidence="14">
    <location>
        <begin position="488"/>
        <end position="503"/>
    </location>
</feature>
<keyword evidence="5" id="KW-1003">Cell membrane</keyword>
<feature type="transmembrane region" description="Helical" evidence="15">
    <location>
        <begin position="338"/>
        <end position="361"/>
    </location>
</feature>
<evidence type="ECO:0000256" key="8">
    <source>
        <dbReference type="ARBA" id="ARBA00022679"/>
    </source>
</evidence>
<dbReference type="GO" id="GO:0016301">
    <property type="term" value="F:kinase activity"/>
    <property type="evidence" value="ECO:0007669"/>
    <property type="project" value="UniProtKB-KW"/>
</dbReference>
<evidence type="ECO:0000313" key="21">
    <source>
        <dbReference type="Proteomes" id="UP000095412"/>
    </source>
</evidence>
<evidence type="ECO:0000256" key="2">
    <source>
        <dbReference type="ARBA" id="ARBA00004496"/>
    </source>
</evidence>
<keyword evidence="10 15" id="KW-0812">Transmembrane</keyword>
<keyword evidence="13 15" id="KW-0472">Membrane</keyword>
<protein>
    <submittedName>
        <fullName evidence="20">PTS system, mannose-specific IIAB component</fullName>
        <ecNumber evidence="20">2.7.1.191</ecNumber>
    </submittedName>
</protein>
<dbReference type="EMBL" id="FMPI01000002">
    <property type="protein sequence ID" value="SCS42386.1"/>
    <property type="molecule type" value="Genomic_DNA"/>
</dbReference>
<dbReference type="NCBIfam" id="TIGR00848">
    <property type="entry name" value="fruA"/>
    <property type="match status" value="1"/>
</dbReference>
<keyword evidence="12 15" id="KW-1133">Transmembrane helix</keyword>
<reference evidence="19 21" key="1">
    <citation type="submission" date="2016-09" db="EMBL/GenBank/DDBJ databases">
        <authorList>
            <consortium name="Pathogen Informatics"/>
            <person name="Sun Q."/>
            <person name="Inoue M."/>
        </authorList>
    </citation>
    <scope>NUCLEOTIDE SEQUENCE [LARGE SCALE GENOMIC DNA]</scope>
    <source>
        <strain evidence="19 21">82C</strain>
    </source>
</reference>
<comment type="subunit">
    <text evidence="3">Homodimer or homotrimer. Seems to be a monomer when not phosphorylated.</text>
</comment>
<evidence type="ECO:0000259" key="18">
    <source>
        <dbReference type="PROSITE" id="PS51104"/>
    </source>
</evidence>
<dbReference type="SUPFAM" id="SSF52794">
    <property type="entry name" value="PTS system IIB component-like"/>
    <property type="match status" value="1"/>
</dbReference>
<dbReference type="Pfam" id="PF02378">
    <property type="entry name" value="PTS_EIIC"/>
    <property type="match status" value="1"/>
</dbReference>
<dbReference type="GO" id="GO:0005351">
    <property type="term" value="F:carbohydrate:proton symporter activity"/>
    <property type="evidence" value="ECO:0007669"/>
    <property type="project" value="InterPro"/>
</dbReference>
<dbReference type="Pfam" id="PF00359">
    <property type="entry name" value="PTS_EIIA_2"/>
    <property type="match status" value="1"/>
</dbReference>
<dbReference type="CDD" id="cd00211">
    <property type="entry name" value="PTS_IIA_fru"/>
    <property type="match status" value="1"/>
</dbReference>
<keyword evidence="4" id="KW-0813">Transport</keyword>
<sequence length="658" mass="69822">MKILAITSCPNGIAHTYMAQEKLEQAAQEMGVDIKVETQGGVGAENVLTAKEIEAADGIIIAADRQVDLSRFDGKLLINESVREGIHQPKVLIQRIIDKDARIYHDESGASQSNQGNDDAKSGVQMFYQHLMNGVSFMVPFIVVGGLLMAIALTLGGEATSKGLVIPDNSFWKSIESIGGLAFSFMVPILAGYIAVSIADKPGLVPGMIGGAIAADGSFYGSDAGAGFLGGIVAGFIAGYIAKWIKNIKVPKAMAPIMPIIIIPIISSIIVGLIFIFLIGAPIASIFEALTTWLKGMQGTNIVILALIIGAMIAFDMGGPVNKVAFLFGSALIAEGNYAVMGMVAVAVCTPPIGLGLATFINKRKFNQGEVEMGKASFTMGLFGITEGAIPFAAQDPLRIIPANMIGAMVAAVIAAIGGVGDRVAHGGPIVAVLGGIDQIVWFFIAVIVGSLVTMSLVLILRKNSPTLTVDSSEIATGMNDNQVVEPEHADAKGNQPQHHDTTTAHSNEVTATDVFNEEVIKIMDTKITRDEAIDQLVDQLAQQQYITDKQLLKGEVLKREAQSTTAIGMNVAIPHAKSEAVKQPIVAVMNNKHGVNWDSLDGTLPQIVFLIAVPSDSSDTHLKLLQRLSRALMDDEIRQSLIDATHKEAIYAILKEI</sequence>
<dbReference type="InterPro" id="IPR003501">
    <property type="entry name" value="PTS_EIIB_2/3"/>
</dbReference>
<feature type="transmembrane region" description="Helical" evidence="15">
    <location>
        <begin position="440"/>
        <end position="461"/>
    </location>
</feature>
<reference evidence="20 22" key="2">
    <citation type="submission" date="2016-09" db="EMBL/GenBank/DDBJ databases">
        <authorList>
            <consortium name="Pathogen Informatics"/>
        </authorList>
    </citation>
    <scope>NUCLEOTIDE SEQUENCE [LARGE SCALE GENOMIC DNA]</scope>
    <source>
        <strain evidence="20 22">82B</strain>
    </source>
</reference>
<evidence type="ECO:0000256" key="11">
    <source>
        <dbReference type="ARBA" id="ARBA00022777"/>
    </source>
</evidence>
<dbReference type="PROSITE" id="PS00372">
    <property type="entry name" value="PTS_EIIA_TYPE_2_HIS"/>
    <property type="match status" value="1"/>
</dbReference>
<dbReference type="InterPro" id="IPR003352">
    <property type="entry name" value="PTS_EIIC"/>
</dbReference>
<dbReference type="Gene3D" id="3.40.930.10">
    <property type="entry name" value="Mannitol-specific EII, Chain A"/>
    <property type="match status" value="1"/>
</dbReference>
<evidence type="ECO:0000256" key="10">
    <source>
        <dbReference type="ARBA" id="ARBA00022692"/>
    </source>
</evidence>
<dbReference type="OrthoDB" id="9782569at2"/>
<dbReference type="EMBL" id="FMPG01000002">
    <property type="protein sequence ID" value="SCS60916.1"/>
    <property type="molecule type" value="Genomic_DNA"/>
</dbReference>
<dbReference type="NCBIfam" id="TIGR01427">
    <property type="entry name" value="PTS_IIC_fructo"/>
    <property type="match status" value="1"/>
</dbReference>
<comment type="subcellular location">
    <subcellularLocation>
        <location evidence="1">Cell inner membrane</location>
        <topology evidence="1">Multi-pass membrane protein</topology>
    </subcellularLocation>
    <subcellularLocation>
        <location evidence="2">Cytoplasm</location>
    </subcellularLocation>
</comment>
<dbReference type="FunFam" id="3.40.50.2300:FF:000014">
    <property type="entry name" value="PTS system fructose-like transporter subunit IIB"/>
    <property type="match status" value="1"/>
</dbReference>
<feature type="transmembrane region" description="Helical" evidence="15">
    <location>
        <begin position="257"/>
        <end position="287"/>
    </location>
</feature>
<organism evidence="20 22">
    <name type="scientific">Staphylococcus caeli</name>
    <dbReference type="NCBI Taxonomy" id="2201815"/>
    <lineage>
        <taxon>Bacteria</taxon>
        <taxon>Bacillati</taxon>
        <taxon>Bacillota</taxon>
        <taxon>Bacilli</taxon>
        <taxon>Bacillales</taxon>
        <taxon>Staphylococcaceae</taxon>
        <taxon>Staphylococcus</taxon>
    </lineage>
</organism>
<name>A0A1D4JH03_9STAP</name>
<evidence type="ECO:0000259" key="16">
    <source>
        <dbReference type="PROSITE" id="PS51094"/>
    </source>
</evidence>
<dbReference type="FunFam" id="3.40.930.10:FF:000009">
    <property type="entry name" value="PTS system, fructose specific IIABC component"/>
    <property type="match status" value="1"/>
</dbReference>
<keyword evidence="11" id="KW-0418">Kinase</keyword>
<evidence type="ECO:0000256" key="15">
    <source>
        <dbReference type="SAM" id="Phobius"/>
    </source>
</evidence>
<dbReference type="PANTHER" id="PTHR30505:SF0">
    <property type="entry name" value="FRUCTOSE-LIKE PTS SYSTEM EIIBC COMPONENT-RELATED"/>
    <property type="match status" value="1"/>
</dbReference>
<feature type="region of interest" description="Disordered" evidence="14">
    <location>
        <begin position="488"/>
        <end position="507"/>
    </location>
</feature>
<dbReference type="RefSeq" id="WP_069994617.1">
    <property type="nucleotide sequence ID" value="NZ_FMPG01000002.1"/>
</dbReference>
<keyword evidence="21" id="KW-1185">Reference proteome</keyword>
<dbReference type="Gene3D" id="3.40.50.2300">
    <property type="match status" value="1"/>
</dbReference>
<evidence type="ECO:0000313" key="20">
    <source>
        <dbReference type="EMBL" id="SCS60916.1"/>
    </source>
</evidence>
<dbReference type="AlphaFoldDB" id="A0A1D4JH03"/>
<evidence type="ECO:0000256" key="4">
    <source>
        <dbReference type="ARBA" id="ARBA00022448"/>
    </source>
</evidence>
<proteinExistence type="predicted"/>
<dbReference type="InterPro" id="IPR002178">
    <property type="entry name" value="PTS_EIIA_type-2_dom"/>
</dbReference>
<feature type="transmembrane region" description="Helical" evidence="15">
    <location>
        <begin position="401"/>
        <end position="420"/>
    </location>
</feature>
<dbReference type="NCBIfam" id="TIGR00829">
    <property type="entry name" value="FRU"/>
    <property type="match status" value="1"/>
</dbReference>
<dbReference type="InterPro" id="IPR006327">
    <property type="entry name" value="PTS_IIC_fruc"/>
</dbReference>
<evidence type="ECO:0000256" key="7">
    <source>
        <dbReference type="ARBA" id="ARBA00022597"/>
    </source>
</evidence>
<evidence type="ECO:0000256" key="6">
    <source>
        <dbReference type="ARBA" id="ARBA00022553"/>
    </source>
</evidence>
<feature type="transmembrane region" description="Helical" evidence="15">
    <location>
        <begin position="299"/>
        <end position="317"/>
    </location>
</feature>
<evidence type="ECO:0000256" key="3">
    <source>
        <dbReference type="ARBA" id="ARBA00011798"/>
    </source>
</evidence>
<dbReference type="GO" id="GO:0009401">
    <property type="term" value="P:phosphoenolpyruvate-dependent sugar phosphotransferase system"/>
    <property type="evidence" value="ECO:0007669"/>
    <property type="project" value="UniProtKB-KW"/>
</dbReference>
<evidence type="ECO:0000256" key="13">
    <source>
        <dbReference type="ARBA" id="ARBA00023136"/>
    </source>
</evidence>
<evidence type="ECO:0000313" key="19">
    <source>
        <dbReference type="EMBL" id="SCS42386.1"/>
    </source>
</evidence>
<dbReference type="PROSITE" id="PS51094">
    <property type="entry name" value="PTS_EIIA_TYPE_2"/>
    <property type="match status" value="1"/>
</dbReference>
<dbReference type="GO" id="GO:0005737">
    <property type="term" value="C:cytoplasm"/>
    <property type="evidence" value="ECO:0007669"/>
    <property type="project" value="UniProtKB-SubCell"/>
</dbReference>
<keyword evidence="8 20" id="KW-0808">Transferase</keyword>
<dbReference type="PROSITE" id="PS51104">
    <property type="entry name" value="PTS_EIIC_TYPE_2"/>
    <property type="match status" value="1"/>
</dbReference>
<evidence type="ECO:0000259" key="17">
    <source>
        <dbReference type="PROSITE" id="PS51099"/>
    </source>
</evidence>
<dbReference type="Pfam" id="PF02302">
    <property type="entry name" value="PTS_IIB"/>
    <property type="match status" value="1"/>
</dbReference>
<dbReference type="InterPro" id="IPR013014">
    <property type="entry name" value="PTS_EIIC_2"/>
</dbReference>
<evidence type="ECO:0000256" key="9">
    <source>
        <dbReference type="ARBA" id="ARBA00022683"/>
    </source>
</evidence>
<dbReference type="InterPro" id="IPR036095">
    <property type="entry name" value="PTS_EIIB-like_sf"/>
</dbReference>
<dbReference type="GO" id="GO:0090563">
    <property type="term" value="F:protein-phosphocysteine-sugar phosphotransferase activity"/>
    <property type="evidence" value="ECO:0007669"/>
    <property type="project" value="TreeGrafter"/>
</dbReference>
<evidence type="ECO:0000256" key="1">
    <source>
        <dbReference type="ARBA" id="ARBA00004429"/>
    </source>
</evidence>
<dbReference type="InterPro" id="IPR004715">
    <property type="entry name" value="PTS_IIA_fruc"/>
</dbReference>
<dbReference type="Proteomes" id="UP000095412">
    <property type="component" value="Unassembled WGS sequence"/>
</dbReference>
<dbReference type="InterPro" id="IPR050864">
    <property type="entry name" value="Bacterial_PTS_Sugar_Transport"/>
</dbReference>
<feature type="transmembrane region" description="Helical" evidence="15">
    <location>
        <begin position="135"/>
        <end position="157"/>
    </location>
</feature>
<feature type="transmembrane region" description="Helical" evidence="15">
    <location>
        <begin position="177"/>
        <end position="196"/>
    </location>
</feature>
<dbReference type="GO" id="GO:0005886">
    <property type="term" value="C:plasma membrane"/>
    <property type="evidence" value="ECO:0007669"/>
    <property type="project" value="UniProtKB-SubCell"/>
</dbReference>
<dbReference type="Proteomes" id="UP000095768">
    <property type="component" value="Unassembled WGS sequence"/>
</dbReference>
<dbReference type="InterPro" id="IPR016152">
    <property type="entry name" value="PTrfase/Anion_transptr"/>
</dbReference>
<evidence type="ECO:0000256" key="5">
    <source>
        <dbReference type="ARBA" id="ARBA00022475"/>
    </source>
</evidence>
<feature type="domain" description="PTS EIIA type-2" evidence="16">
    <location>
        <begin position="514"/>
        <end position="658"/>
    </location>
</feature>
<dbReference type="InterPro" id="IPR013011">
    <property type="entry name" value="PTS_EIIB_2"/>
</dbReference>
<evidence type="ECO:0000313" key="22">
    <source>
        <dbReference type="Proteomes" id="UP000095768"/>
    </source>
</evidence>
<accession>A0A1D4JH03</accession>
<feature type="transmembrane region" description="Helical" evidence="15">
    <location>
        <begin position="226"/>
        <end position="245"/>
    </location>
</feature>
<dbReference type="EC" id="2.7.1.191" evidence="20"/>
<gene>
    <name evidence="20" type="primary">manP</name>
    <name evidence="20" type="ORF">SAMEA2297795_00803</name>
    <name evidence="19" type="ORF">SAMEA2297796_00481</name>
</gene>
<evidence type="ECO:0000256" key="12">
    <source>
        <dbReference type="ARBA" id="ARBA00022989"/>
    </source>
</evidence>
<dbReference type="CDD" id="cd05569">
    <property type="entry name" value="PTS_IIB_fructose"/>
    <property type="match status" value="1"/>
</dbReference>
<dbReference type="GO" id="GO:0022877">
    <property type="term" value="F:protein-N(PI)-phosphohistidine-fructose phosphotransferase system transporter activity"/>
    <property type="evidence" value="ECO:0007669"/>
    <property type="project" value="InterPro"/>
</dbReference>
<keyword evidence="9" id="KW-0598">Phosphotransferase system</keyword>
<dbReference type="PANTHER" id="PTHR30505">
    <property type="entry name" value="FRUCTOSE-LIKE PERMEASE"/>
    <property type="match status" value="1"/>
</dbReference>
<feature type="domain" description="PTS EIIC type-2" evidence="18">
    <location>
        <begin position="127"/>
        <end position="471"/>
    </location>
</feature>
<keyword evidence="6" id="KW-0597">Phosphoprotein</keyword>
<keyword evidence="7" id="KW-0762">Sugar transport</keyword>